<dbReference type="RefSeq" id="WP_343756229.1">
    <property type="nucleotide sequence ID" value="NZ_BAAADB010000004.1"/>
</dbReference>
<feature type="transmembrane region" description="Helical" evidence="2">
    <location>
        <begin position="6"/>
        <end position="26"/>
    </location>
</feature>
<feature type="compositionally biased region" description="Basic and acidic residues" evidence="1">
    <location>
        <begin position="45"/>
        <end position="62"/>
    </location>
</feature>
<dbReference type="Proteomes" id="UP001500191">
    <property type="component" value="Unassembled WGS sequence"/>
</dbReference>
<accession>A0ABP3LJY5</accession>
<organism evidence="3 4">
    <name type="scientific">Deinococcus depolymerans</name>
    <dbReference type="NCBI Taxonomy" id="392408"/>
    <lineage>
        <taxon>Bacteria</taxon>
        <taxon>Thermotogati</taxon>
        <taxon>Deinococcota</taxon>
        <taxon>Deinococci</taxon>
        <taxon>Deinococcales</taxon>
        <taxon>Deinococcaceae</taxon>
        <taxon>Deinococcus</taxon>
    </lineage>
</organism>
<evidence type="ECO:0000313" key="4">
    <source>
        <dbReference type="Proteomes" id="UP001500191"/>
    </source>
</evidence>
<evidence type="ECO:0000313" key="3">
    <source>
        <dbReference type="EMBL" id="GAA0502473.1"/>
    </source>
</evidence>
<feature type="region of interest" description="Disordered" evidence="1">
    <location>
        <begin position="38"/>
        <end position="62"/>
    </location>
</feature>
<keyword evidence="2" id="KW-0472">Membrane</keyword>
<evidence type="ECO:0000256" key="1">
    <source>
        <dbReference type="SAM" id="MobiDB-lite"/>
    </source>
</evidence>
<evidence type="ECO:0000256" key="2">
    <source>
        <dbReference type="SAM" id="Phobius"/>
    </source>
</evidence>
<proteinExistence type="predicted"/>
<gene>
    <name evidence="3" type="ORF">GCM10008937_07660</name>
</gene>
<reference evidence="4" key="1">
    <citation type="journal article" date="2019" name="Int. J. Syst. Evol. Microbiol.">
        <title>The Global Catalogue of Microorganisms (GCM) 10K type strain sequencing project: providing services to taxonomists for standard genome sequencing and annotation.</title>
        <authorList>
            <consortium name="The Broad Institute Genomics Platform"/>
            <consortium name="The Broad Institute Genome Sequencing Center for Infectious Disease"/>
            <person name="Wu L."/>
            <person name="Ma J."/>
        </authorList>
    </citation>
    <scope>NUCLEOTIDE SEQUENCE [LARGE SCALE GENOMIC DNA]</scope>
    <source>
        <strain evidence="4">JCM 14368</strain>
    </source>
</reference>
<sequence length="62" mass="7044">MFAQLLLWGITVQVLLGTGLGLYCAYLSWRGPRDPHGDFLPIPDADPRPETKPRLRHDTHFS</sequence>
<protein>
    <submittedName>
        <fullName evidence="3">Uncharacterized protein</fullName>
    </submittedName>
</protein>
<keyword evidence="4" id="KW-1185">Reference proteome</keyword>
<keyword evidence="2" id="KW-0812">Transmembrane</keyword>
<dbReference type="EMBL" id="BAAADB010000004">
    <property type="protein sequence ID" value="GAA0502473.1"/>
    <property type="molecule type" value="Genomic_DNA"/>
</dbReference>
<keyword evidence="2" id="KW-1133">Transmembrane helix</keyword>
<comment type="caution">
    <text evidence="3">The sequence shown here is derived from an EMBL/GenBank/DDBJ whole genome shotgun (WGS) entry which is preliminary data.</text>
</comment>
<name>A0ABP3LJY5_9DEIO</name>